<keyword evidence="4" id="KW-0472">Membrane</keyword>
<dbReference type="EMBL" id="AP025739">
    <property type="protein sequence ID" value="BDI33566.1"/>
    <property type="molecule type" value="Genomic_DNA"/>
</dbReference>
<comment type="similarity">
    <text evidence="2">Belongs to the methyl-accepting chemotaxis (MCP) protein family.</text>
</comment>
<dbReference type="Pfam" id="PF00015">
    <property type="entry name" value="MCPsignal"/>
    <property type="match status" value="1"/>
</dbReference>
<dbReference type="KEGG" id="ccot:CCAX7_56170"/>
<keyword evidence="4" id="KW-1133">Transmembrane helix</keyword>
<keyword evidence="6" id="KW-1185">Reference proteome</keyword>
<evidence type="ECO:0000256" key="4">
    <source>
        <dbReference type="SAM" id="Phobius"/>
    </source>
</evidence>
<keyword evidence="1" id="KW-0807">Transducer</keyword>
<evidence type="ECO:0000313" key="5">
    <source>
        <dbReference type="EMBL" id="BDI33566.1"/>
    </source>
</evidence>
<feature type="transmembrane region" description="Helical" evidence="4">
    <location>
        <begin position="323"/>
        <end position="345"/>
    </location>
</feature>
<dbReference type="Gene3D" id="1.10.287.950">
    <property type="entry name" value="Methyl-accepting chemotaxis protein"/>
    <property type="match status" value="1"/>
</dbReference>
<dbReference type="RefSeq" id="WP_119323101.1">
    <property type="nucleotide sequence ID" value="NZ_AP025739.1"/>
</dbReference>
<proteinExistence type="inferred from homology"/>
<evidence type="ECO:0000313" key="6">
    <source>
        <dbReference type="Proteomes" id="UP000287394"/>
    </source>
</evidence>
<organism evidence="5 6">
    <name type="scientific">Capsulimonas corticalis</name>
    <dbReference type="NCBI Taxonomy" id="2219043"/>
    <lineage>
        <taxon>Bacteria</taxon>
        <taxon>Bacillati</taxon>
        <taxon>Armatimonadota</taxon>
        <taxon>Armatimonadia</taxon>
        <taxon>Capsulimonadales</taxon>
        <taxon>Capsulimonadaceae</taxon>
        <taxon>Capsulimonas</taxon>
    </lineage>
</organism>
<dbReference type="SUPFAM" id="SSF58104">
    <property type="entry name" value="Methyl-accepting chemotaxis protein (MCP) signaling domain"/>
    <property type="match status" value="1"/>
</dbReference>
<evidence type="ECO:0000256" key="1">
    <source>
        <dbReference type="ARBA" id="ARBA00023224"/>
    </source>
</evidence>
<accession>A0A402D0N9</accession>
<dbReference type="InterPro" id="IPR004090">
    <property type="entry name" value="Chemotax_Me-accpt_rcpt"/>
</dbReference>
<dbReference type="GO" id="GO:0006935">
    <property type="term" value="P:chemotaxis"/>
    <property type="evidence" value="ECO:0007669"/>
    <property type="project" value="InterPro"/>
</dbReference>
<dbReference type="InterPro" id="IPR003660">
    <property type="entry name" value="HAMP_dom"/>
</dbReference>
<keyword evidence="4" id="KW-0812">Transmembrane</keyword>
<name>A0A402D0N9_9BACT</name>
<sequence length="734" mass="78921">MSRFVYIAILTVGIGMTMLVHWKYQADLGAAREHYRIESHDHTVEVSHKLENTFTQMYQGLRTMARLPGVQTIDRHAKHFDSDAKTTVQEIYNDLGTNVAMSEVYIVPRTLEPDKIDPVTHATEIPITTFDHLIIDRIKKENEAEDPNAGMEQTEIYEYRLMKKQLAWMSNMYGRQDTIEGLNYPAASGPEVITCDNSRYDKATHDDKDRSGLVYSVPFYQKDGALKGCISGVILTHALRDLLPDGSHAFLNRKQGYVAQPNVDGQWKTSKSSVDGGAADPKLLYSEVVPLKITDSAGDWIVWAGQPDSAFWSRADVKAAREALWLGQAGAAVMTAGLVAFIFILRRGRRAIDLKNSELETRVTDRTMALTGAKEEMEQTVSSLRALAAGVTGNADKVASTSISLSASTQETGAAADEIGRIVAGVVDAASEAQRASAEMSEGSRRQQSAAEQADEQMRAAAAAVEEVARSARQMAQMTRQATEVAEQGGQSVNRTMNSMQRIQDQVFSSSDKIKELGAKSQEIGAIVETIRQIAEQTNLLALNAAIEAARAGEHGRGFAVVADEVRKLAERSSAATKEIGSLIGSIRSGVDDAVTAMAASTSEVESGAVQSREAGAALSQILTATRSVSAEVAGVAASADQMSASVSQVLSSVATVRSVGADNAGVVVHLQSICEEVAESAQSVSLTVQEQVAGINEVGRIAEDLSDMAGQLQEMVKEFHRDTQPAPSLARAA</sequence>
<protein>
    <submittedName>
        <fullName evidence="5">Uncharacterized protein</fullName>
    </submittedName>
</protein>
<feature type="region of interest" description="Disordered" evidence="3">
    <location>
        <begin position="434"/>
        <end position="455"/>
    </location>
</feature>
<dbReference type="GO" id="GO:0007165">
    <property type="term" value="P:signal transduction"/>
    <property type="evidence" value="ECO:0007669"/>
    <property type="project" value="UniProtKB-KW"/>
</dbReference>
<dbReference type="SMART" id="SM00283">
    <property type="entry name" value="MA"/>
    <property type="match status" value="1"/>
</dbReference>
<reference evidence="5 6" key="1">
    <citation type="journal article" date="2019" name="Int. J. Syst. Evol. Microbiol.">
        <title>Capsulimonas corticalis gen. nov., sp. nov., an aerobic capsulated bacterium, of a novel bacterial order, Capsulimonadales ord. nov., of the class Armatimonadia of the phylum Armatimonadetes.</title>
        <authorList>
            <person name="Li J."/>
            <person name="Kudo C."/>
            <person name="Tonouchi A."/>
        </authorList>
    </citation>
    <scope>NUCLEOTIDE SEQUENCE [LARGE SCALE GENOMIC DNA]</scope>
    <source>
        <strain evidence="5 6">AX-7</strain>
    </source>
</reference>
<evidence type="ECO:0000256" key="2">
    <source>
        <dbReference type="ARBA" id="ARBA00029447"/>
    </source>
</evidence>
<dbReference type="Proteomes" id="UP000287394">
    <property type="component" value="Chromosome"/>
</dbReference>
<dbReference type="InterPro" id="IPR004089">
    <property type="entry name" value="MCPsignal_dom"/>
</dbReference>
<dbReference type="AlphaFoldDB" id="A0A402D0N9"/>
<dbReference type="PROSITE" id="PS50885">
    <property type="entry name" value="HAMP"/>
    <property type="match status" value="1"/>
</dbReference>
<dbReference type="GO" id="GO:0016020">
    <property type="term" value="C:membrane"/>
    <property type="evidence" value="ECO:0007669"/>
    <property type="project" value="InterPro"/>
</dbReference>
<dbReference type="PANTHER" id="PTHR32089:SF112">
    <property type="entry name" value="LYSOZYME-LIKE PROTEIN-RELATED"/>
    <property type="match status" value="1"/>
</dbReference>
<gene>
    <name evidence="5" type="ORF">CCAX7_56170</name>
</gene>
<evidence type="ECO:0000256" key="3">
    <source>
        <dbReference type="SAM" id="MobiDB-lite"/>
    </source>
</evidence>
<dbReference type="PROSITE" id="PS50111">
    <property type="entry name" value="CHEMOTAXIS_TRANSDUC_2"/>
    <property type="match status" value="1"/>
</dbReference>
<dbReference type="GO" id="GO:0004888">
    <property type="term" value="F:transmembrane signaling receptor activity"/>
    <property type="evidence" value="ECO:0007669"/>
    <property type="project" value="InterPro"/>
</dbReference>
<dbReference type="OrthoDB" id="358716at2"/>
<dbReference type="CDD" id="cd11386">
    <property type="entry name" value="MCP_signal"/>
    <property type="match status" value="1"/>
</dbReference>
<dbReference type="PANTHER" id="PTHR32089">
    <property type="entry name" value="METHYL-ACCEPTING CHEMOTAXIS PROTEIN MCPB"/>
    <property type="match status" value="1"/>
</dbReference>
<dbReference type="PRINTS" id="PR00260">
    <property type="entry name" value="CHEMTRNSDUCR"/>
</dbReference>
<feature type="transmembrane region" description="Helical" evidence="4">
    <location>
        <begin position="5"/>
        <end position="24"/>
    </location>
</feature>